<keyword evidence="4" id="KW-1185">Reference proteome</keyword>
<evidence type="ECO:0000256" key="1">
    <source>
        <dbReference type="ARBA" id="ARBA00004906"/>
    </source>
</evidence>
<dbReference type="AlphaFoldDB" id="A0AAV5ECD6"/>
<dbReference type="Pfam" id="PF00651">
    <property type="entry name" value="BTB"/>
    <property type="match status" value="1"/>
</dbReference>
<evidence type="ECO:0000313" key="4">
    <source>
        <dbReference type="Proteomes" id="UP001054889"/>
    </source>
</evidence>
<proteinExistence type="predicted"/>
<dbReference type="PANTHER" id="PTHR26379">
    <property type="entry name" value="BTB/POZ AND MATH DOMAIN-CONTAINING PROTEIN 1"/>
    <property type="match status" value="1"/>
</dbReference>
<comment type="caution">
    <text evidence="3">The sequence shown here is derived from an EMBL/GenBank/DDBJ whole genome shotgun (WGS) entry which is preliminary data.</text>
</comment>
<dbReference type="Proteomes" id="UP001054889">
    <property type="component" value="Unassembled WGS sequence"/>
</dbReference>
<dbReference type="InterPro" id="IPR045005">
    <property type="entry name" value="BPM1-6"/>
</dbReference>
<evidence type="ECO:0000313" key="3">
    <source>
        <dbReference type="EMBL" id="GJN20167.1"/>
    </source>
</evidence>
<dbReference type="InterPro" id="IPR011333">
    <property type="entry name" value="SKP1/BTB/POZ_sf"/>
</dbReference>
<evidence type="ECO:0000259" key="2">
    <source>
        <dbReference type="PROSITE" id="PS50097"/>
    </source>
</evidence>
<accession>A0AAV5ECD6</accession>
<name>A0AAV5ECD6_ELECO</name>
<dbReference type="CDD" id="cd18186">
    <property type="entry name" value="BTB_POZ_ZBTB_KLHL-like"/>
    <property type="match status" value="1"/>
</dbReference>
<dbReference type="SUPFAM" id="SSF54695">
    <property type="entry name" value="POZ domain"/>
    <property type="match status" value="1"/>
</dbReference>
<dbReference type="InterPro" id="IPR000210">
    <property type="entry name" value="BTB/POZ_dom"/>
</dbReference>
<feature type="domain" description="BTB" evidence="2">
    <location>
        <begin position="59"/>
        <end position="115"/>
    </location>
</feature>
<sequence>MPSFDPASGDAVDAPEHLAQGDASVDRATPPLCGPLNKHLHLDDALSPTDVTFAGLGGRAHRSVLKSRSPALEAELFRGTTTTATGDCIRIDDMTAQVFKTVLDFVYTGSIQPEVAELEKDGYAFAGSG</sequence>
<gene>
    <name evidence="3" type="primary">gb07510</name>
    <name evidence="3" type="ORF">PR202_gb07510</name>
</gene>
<dbReference type="Gene3D" id="3.30.710.10">
    <property type="entry name" value="Potassium Channel Kv1.1, Chain A"/>
    <property type="match status" value="1"/>
</dbReference>
<dbReference type="EMBL" id="BQKI01000074">
    <property type="protein sequence ID" value="GJN20167.1"/>
    <property type="molecule type" value="Genomic_DNA"/>
</dbReference>
<reference evidence="3" key="2">
    <citation type="submission" date="2021-12" db="EMBL/GenBank/DDBJ databases">
        <title>Resequencing data analysis of finger millet.</title>
        <authorList>
            <person name="Hatakeyama M."/>
            <person name="Aluri S."/>
            <person name="Balachadran M.T."/>
            <person name="Sivarajan S.R."/>
            <person name="Poveda L."/>
            <person name="Shimizu-Inatsugi R."/>
            <person name="Schlapbach R."/>
            <person name="Sreeman S.M."/>
            <person name="Shimizu K.K."/>
        </authorList>
    </citation>
    <scope>NUCLEOTIDE SEQUENCE</scope>
</reference>
<organism evidence="3 4">
    <name type="scientific">Eleusine coracana subsp. coracana</name>
    <dbReference type="NCBI Taxonomy" id="191504"/>
    <lineage>
        <taxon>Eukaryota</taxon>
        <taxon>Viridiplantae</taxon>
        <taxon>Streptophyta</taxon>
        <taxon>Embryophyta</taxon>
        <taxon>Tracheophyta</taxon>
        <taxon>Spermatophyta</taxon>
        <taxon>Magnoliopsida</taxon>
        <taxon>Liliopsida</taxon>
        <taxon>Poales</taxon>
        <taxon>Poaceae</taxon>
        <taxon>PACMAD clade</taxon>
        <taxon>Chloridoideae</taxon>
        <taxon>Cynodonteae</taxon>
        <taxon>Eleusininae</taxon>
        <taxon>Eleusine</taxon>
    </lineage>
</organism>
<dbReference type="PROSITE" id="PS50097">
    <property type="entry name" value="BTB"/>
    <property type="match status" value="1"/>
</dbReference>
<comment type="pathway">
    <text evidence="1">Protein modification; protein ubiquitination.</text>
</comment>
<dbReference type="GO" id="GO:0016567">
    <property type="term" value="P:protein ubiquitination"/>
    <property type="evidence" value="ECO:0007669"/>
    <property type="project" value="InterPro"/>
</dbReference>
<dbReference type="PANTHER" id="PTHR26379:SF187">
    <property type="entry name" value="OS07G0655300 PROTEIN"/>
    <property type="match status" value="1"/>
</dbReference>
<reference evidence="3" key="1">
    <citation type="journal article" date="2018" name="DNA Res.">
        <title>Multiple hybrid de novo genome assembly of finger millet, an orphan allotetraploid crop.</title>
        <authorList>
            <person name="Hatakeyama M."/>
            <person name="Aluri S."/>
            <person name="Balachadran M.T."/>
            <person name="Sivarajan S.R."/>
            <person name="Patrignani A."/>
            <person name="Gruter S."/>
            <person name="Poveda L."/>
            <person name="Shimizu-Inatsugi R."/>
            <person name="Baeten J."/>
            <person name="Francoijs K.J."/>
            <person name="Nataraja K.N."/>
            <person name="Reddy Y.A.N."/>
            <person name="Phadnis S."/>
            <person name="Ravikumar R.L."/>
            <person name="Schlapbach R."/>
            <person name="Sreeman S.M."/>
            <person name="Shimizu K.K."/>
        </authorList>
    </citation>
    <scope>NUCLEOTIDE SEQUENCE</scope>
</reference>
<protein>
    <recommendedName>
        <fullName evidence="2">BTB domain-containing protein</fullName>
    </recommendedName>
</protein>